<reference evidence="2" key="2">
    <citation type="submission" date="2014-06" db="EMBL/GenBank/DDBJ databases">
        <authorList>
            <person name="Genoscope - CEA"/>
        </authorList>
    </citation>
    <scope>NUCLEOTIDE SEQUENCE</scope>
</reference>
<protein>
    <submittedName>
        <fullName evidence="1">(rape) hypothetical protein</fullName>
    </submittedName>
    <submittedName>
        <fullName evidence="2">BnaAnng13500D protein</fullName>
    </submittedName>
</protein>
<evidence type="ECO:0000313" key="3">
    <source>
        <dbReference type="Proteomes" id="UP000028999"/>
    </source>
</evidence>
<name>A0A078IZC6_BRANA</name>
<reference evidence="1" key="3">
    <citation type="submission" date="2021-01" db="EMBL/GenBank/DDBJ databases">
        <authorList>
            <consortium name="Genoscope - CEA"/>
            <person name="William W."/>
        </authorList>
    </citation>
    <scope>NUCLEOTIDE SEQUENCE</scope>
</reference>
<gene>
    <name evidence="2" type="primary">BnaAnng13500D</name>
    <name evidence="1" type="ORF">DARMORV10_C09P41780.1</name>
    <name evidence="2" type="ORF">GSBRNA2T00014648001</name>
</gene>
<reference evidence="2 3" key="1">
    <citation type="journal article" date="2014" name="Science">
        <title>Plant genetics. Early allopolyploid evolution in the post-Neolithic Brassica napus oilseed genome.</title>
        <authorList>
            <person name="Chalhoub B."/>
            <person name="Denoeud F."/>
            <person name="Liu S."/>
            <person name="Parkin I.A."/>
            <person name="Tang H."/>
            <person name="Wang X."/>
            <person name="Chiquet J."/>
            <person name="Belcram H."/>
            <person name="Tong C."/>
            <person name="Samans B."/>
            <person name="Correa M."/>
            <person name="Da Silva C."/>
            <person name="Just J."/>
            <person name="Falentin C."/>
            <person name="Koh C.S."/>
            <person name="Le Clainche I."/>
            <person name="Bernard M."/>
            <person name="Bento P."/>
            <person name="Noel B."/>
            <person name="Labadie K."/>
            <person name="Alberti A."/>
            <person name="Charles M."/>
            <person name="Arnaud D."/>
            <person name="Guo H."/>
            <person name="Daviaud C."/>
            <person name="Alamery S."/>
            <person name="Jabbari K."/>
            <person name="Zhao M."/>
            <person name="Edger P.P."/>
            <person name="Chelaifa H."/>
            <person name="Tack D."/>
            <person name="Lassalle G."/>
            <person name="Mestiri I."/>
            <person name="Schnel N."/>
            <person name="Le Paslier M.C."/>
            <person name="Fan G."/>
            <person name="Renault V."/>
            <person name="Bayer P.E."/>
            <person name="Golicz A.A."/>
            <person name="Manoli S."/>
            <person name="Lee T.H."/>
            <person name="Thi V.H."/>
            <person name="Chalabi S."/>
            <person name="Hu Q."/>
            <person name="Fan C."/>
            <person name="Tollenaere R."/>
            <person name="Lu Y."/>
            <person name="Battail C."/>
            <person name="Shen J."/>
            <person name="Sidebottom C.H."/>
            <person name="Wang X."/>
            <person name="Canaguier A."/>
            <person name="Chauveau A."/>
            <person name="Berard A."/>
            <person name="Deniot G."/>
            <person name="Guan M."/>
            <person name="Liu Z."/>
            <person name="Sun F."/>
            <person name="Lim Y.P."/>
            <person name="Lyons E."/>
            <person name="Town C.D."/>
            <person name="Bancroft I."/>
            <person name="Wang X."/>
            <person name="Meng J."/>
            <person name="Ma J."/>
            <person name="Pires J.C."/>
            <person name="King G.J."/>
            <person name="Brunel D."/>
            <person name="Delourme R."/>
            <person name="Renard M."/>
            <person name="Aury J.M."/>
            <person name="Adams K.L."/>
            <person name="Batley J."/>
            <person name="Snowdon R.J."/>
            <person name="Tost J."/>
            <person name="Edwards D."/>
            <person name="Zhou Y."/>
            <person name="Hua W."/>
            <person name="Sharpe A.G."/>
            <person name="Paterson A.H."/>
            <person name="Guan C."/>
            <person name="Wincker P."/>
        </authorList>
    </citation>
    <scope>NUCLEOTIDE SEQUENCE [LARGE SCALE GENOMIC DNA]</scope>
    <source>
        <strain evidence="3">cv. Darmor-bzh</strain>
    </source>
</reference>
<dbReference type="AlphaFoldDB" id="A0A078IZC6"/>
<evidence type="ECO:0000313" key="1">
    <source>
        <dbReference type="EMBL" id="CAF1754875.1"/>
    </source>
</evidence>
<proteinExistence type="predicted"/>
<evidence type="ECO:0000313" key="2">
    <source>
        <dbReference type="EMBL" id="CDY54776.1"/>
    </source>
</evidence>
<dbReference type="EMBL" id="LK033349">
    <property type="protein sequence ID" value="CDY54776.1"/>
    <property type="molecule type" value="Genomic_DNA"/>
</dbReference>
<dbReference type="Gramene" id="CDY54776">
    <property type="protein sequence ID" value="CDY54776"/>
    <property type="gene ID" value="GSBRNA2T00014648001"/>
</dbReference>
<dbReference type="Proteomes" id="UP001295469">
    <property type="component" value="Chromosome C09"/>
</dbReference>
<sequence length="221" mass="25775">MDLYNEIYGAPIFDVYDDEEPSYDVYDDAVPINGDEDSPFLGFAYFEKIFKPWIQRLLRTQALLLYRTRTYSKNSLMCPTLKPLSHDFGSEALPTKHMGAPLLLLRIQSKAMNCRPQNQRCSTKNNQFLVNHHRYEIIKKFTPSCVFRKGVLATSHSPPLRHNAILLIKRVFQSRLVRQESVCFLNKIPCFVSNLEEKVVWRNGVLIRYNLEKNMTWPSSP</sequence>
<dbReference type="Proteomes" id="UP000028999">
    <property type="component" value="Unassembled WGS sequence"/>
</dbReference>
<organism evidence="2 3">
    <name type="scientific">Brassica napus</name>
    <name type="common">Rape</name>
    <dbReference type="NCBI Taxonomy" id="3708"/>
    <lineage>
        <taxon>Eukaryota</taxon>
        <taxon>Viridiplantae</taxon>
        <taxon>Streptophyta</taxon>
        <taxon>Embryophyta</taxon>
        <taxon>Tracheophyta</taxon>
        <taxon>Spermatophyta</taxon>
        <taxon>Magnoliopsida</taxon>
        <taxon>eudicotyledons</taxon>
        <taxon>Gunneridae</taxon>
        <taxon>Pentapetalae</taxon>
        <taxon>rosids</taxon>
        <taxon>malvids</taxon>
        <taxon>Brassicales</taxon>
        <taxon>Brassicaceae</taxon>
        <taxon>Brassiceae</taxon>
        <taxon>Brassica</taxon>
    </lineage>
</organism>
<accession>A0A078IZC6</accession>
<keyword evidence="3" id="KW-1185">Reference proteome</keyword>
<dbReference type="STRING" id="3708.A0A078IZC6"/>
<dbReference type="PaxDb" id="3708-A0A078IZC6"/>
<dbReference type="EMBL" id="HG994373">
    <property type="protein sequence ID" value="CAF1754875.1"/>
    <property type="molecule type" value="Genomic_DNA"/>
</dbReference>